<name>A0A0F0KYT5_9MICO</name>
<accession>A0A0F0KYT5</accession>
<sequence length="1018" mass="113394">MNDSADARIAASTKKVLDQIRDTGPDELVFLVSTDLRKTDIAPSEEQVLAAVTVDALNDPTRRAMHMALAVWDAVTSPEWAQGTAAATPDRRERIYELLELSNDARERLDDEFPSASQLDTMIVDPNHWTPWYDEGRKSSHDFYWRAYRGVLEKKGWDVDALATLDRSTSEIVQRLADPSAPEGYQTKGLVVGHVQSGKTANFTGIVAKAIDSGYRLVIVLTGTIELLRGQTQRRLDMELIGEENILDGVDPTDAEAIRDIDYISTNDSDWEDGKFLQHGKDVHSLPEVPSIKRLTTVGKDYRKLRLGKDVLDFRRTGELVDKGKPVYAPENIFSVDARIAVMKKNTSSLRNLLHDLKNIRADGREIPALIIDDEADQASVNTINPRSKAEIAAEVKRRSTINKLIAELLRELPRAQYVGYTATPFANVFISPEDSEDLFPKDFLVSLEPSSQYMGGTYFHDLGGLPDEDKGDPGRSNEAAFVRDLKADGDHDPSAEESEILEAIDAFVLSGAIKKWRESVSDSFSYRHHTMLVHESVKTSDQADLAEKFRDVWSTAGYSSPAGLSRVRKLFDEDFLRVNESRSQWIDLPLPERFDDLKVFIGEAVDAITADSDPVVVVNGTKESDYDAMDFQRRPYWRIMVGGAKLSRGFTVEGLTISYYRRKAVAADTLMQMGRWFGYRPGYGDLVRLYIARNIVDGRGKSYDLYDAFTSIIEDEEAFRAQLRKFAEIQEDGRPAVRPIHVPPLVFQQFPWLKPTSSNKMYNAELAYEGEGGTVKDFNSHDDRGDGVTNAKNLAAVRPLLASSSAAQKFYGVNGTEFDGRYAIVSNDAVIAALREIRLYVPDQLSPTIRMIETAAAEGTLDDWAIIAPELGDTYRRAVDGVELSISERQRRTDRPGYAGSERRHRAALQEIARLEGRLTPAGPTAEMLSTPTRGALLLTFAYDPELTDEEKSGGSAYGRADADRVKRANWPTSIPPESVATLISLAMPYASAPRGRIGFRVRRDGDDADKPIVDTP</sequence>
<protein>
    <submittedName>
        <fullName evidence="2">Z1 domain protein</fullName>
    </submittedName>
</protein>
<dbReference type="KEGG" id="mfol:DXT68_01070"/>
<reference evidence="2 3" key="1">
    <citation type="submission" date="2015-02" db="EMBL/GenBank/DDBJ databases">
        <title>Draft genome sequences of ten Microbacterium spp. with emphasis on heavy metal contaminated environments.</title>
        <authorList>
            <person name="Corretto E."/>
        </authorList>
    </citation>
    <scope>NUCLEOTIDE SEQUENCE [LARGE SCALE GENOMIC DNA]</scope>
    <source>
        <strain evidence="2 3">DSM 12966</strain>
    </source>
</reference>
<dbReference type="EMBL" id="JYIU01000024">
    <property type="protein sequence ID" value="KJL26052.1"/>
    <property type="molecule type" value="Genomic_DNA"/>
</dbReference>
<dbReference type="PATRIC" id="fig|104336.4.peg.350"/>
<evidence type="ECO:0000313" key="2">
    <source>
        <dbReference type="EMBL" id="KJL26052.1"/>
    </source>
</evidence>
<dbReference type="AlphaFoldDB" id="A0A0F0KYT5"/>
<dbReference type="InterPro" id="IPR018310">
    <property type="entry name" value="Put_endonuclease_Z1-dom"/>
</dbReference>
<feature type="domain" description="Putative endonuclease Z1" evidence="1">
    <location>
        <begin position="502"/>
        <end position="732"/>
    </location>
</feature>
<comment type="caution">
    <text evidence="2">The sequence shown here is derived from an EMBL/GenBank/DDBJ whole genome shotgun (WGS) entry which is preliminary data.</text>
</comment>
<dbReference type="Proteomes" id="UP000033572">
    <property type="component" value="Unassembled WGS sequence"/>
</dbReference>
<dbReference type="RefSeq" id="WP_052677587.1">
    <property type="nucleotide sequence ID" value="NZ_CP031425.1"/>
</dbReference>
<gene>
    <name evidence="2" type="ORF">RN50_00337</name>
</gene>
<organism evidence="2 3">
    <name type="scientific">Microbacterium foliorum</name>
    <dbReference type="NCBI Taxonomy" id="104336"/>
    <lineage>
        <taxon>Bacteria</taxon>
        <taxon>Bacillati</taxon>
        <taxon>Actinomycetota</taxon>
        <taxon>Actinomycetes</taxon>
        <taxon>Micrococcales</taxon>
        <taxon>Microbacteriaceae</taxon>
        <taxon>Microbacterium</taxon>
    </lineage>
</organism>
<keyword evidence="3" id="KW-1185">Reference proteome</keyword>
<dbReference type="GeneID" id="94442974"/>
<evidence type="ECO:0000259" key="1">
    <source>
        <dbReference type="Pfam" id="PF10593"/>
    </source>
</evidence>
<proteinExistence type="predicted"/>
<evidence type="ECO:0000313" key="3">
    <source>
        <dbReference type="Proteomes" id="UP000033572"/>
    </source>
</evidence>
<dbReference type="Pfam" id="PF10593">
    <property type="entry name" value="Z1"/>
    <property type="match status" value="1"/>
</dbReference>